<dbReference type="Proteomes" id="UP001527099">
    <property type="component" value="Unassembled WGS sequence"/>
</dbReference>
<evidence type="ECO:0000313" key="2">
    <source>
        <dbReference type="Proteomes" id="UP001527099"/>
    </source>
</evidence>
<dbReference type="PANTHER" id="PTHR34387">
    <property type="entry name" value="SLR1258 PROTEIN"/>
    <property type="match status" value="1"/>
</dbReference>
<name>A0ABT4GHH2_9BACL</name>
<sequence length="223" mass="24514">MYNYPINKSASFPNFKCPPTIEVLGMGTAAAAPDRAVVVLGAVTEGPVLPAVQTENAKIITSIIQSLLKLNIPREKIQTHDFRIEIQYDYQEGKQIFRGYKVTHLLQIINDKVELTGILVDTAVSSGANNITDIKFTTSQPEIYENQALSLAIRNARQKAVTIANTLGVTLFTVPSQIQEIASSAEPIPYATAVFTKSAVTPIEPGQLTIYAKVRVWYMFADR</sequence>
<evidence type="ECO:0000313" key="1">
    <source>
        <dbReference type="EMBL" id="MCY9695620.1"/>
    </source>
</evidence>
<protein>
    <submittedName>
        <fullName evidence="1">SIMPL domain-containing protein</fullName>
    </submittedName>
</protein>
<dbReference type="RefSeq" id="WP_029194172.1">
    <property type="nucleotide sequence ID" value="NZ_JAMDMW010000033.1"/>
</dbReference>
<dbReference type="Gene3D" id="3.30.70.2970">
    <property type="entry name" value="Protein of unknown function (DUF541), domain 2"/>
    <property type="match status" value="1"/>
</dbReference>
<reference evidence="1 2" key="1">
    <citation type="submission" date="2022-05" db="EMBL/GenBank/DDBJ databases">
        <title>Genome Sequencing of Bee-Associated Microbes.</title>
        <authorList>
            <person name="Dunlap C."/>
        </authorList>
    </citation>
    <scope>NUCLEOTIDE SEQUENCE [LARGE SCALE GENOMIC DNA]</scope>
    <source>
        <strain evidence="1 2">NRRL B-14421</strain>
    </source>
</reference>
<keyword evidence="2" id="KW-1185">Reference proteome</keyword>
<dbReference type="Gene3D" id="3.30.110.170">
    <property type="entry name" value="Protein of unknown function (DUF541), domain 1"/>
    <property type="match status" value="1"/>
</dbReference>
<gene>
    <name evidence="1" type="ORF">M5X19_22330</name>
</gene>
<dbReference type="Pfam" id="PF04402">
    <property type="entry name" value="SIMPL"/>
    <property type="match status" value="1"/>
</dbReference>
<dbReference type="InterPro" id="IPR052022">
    <property type="entry name" value="26kDa_periplasmic_antigen"/>
</dbReference>
<dbReference type="EMBL" id="JAMDMX010000078">
    <property type="protein sequence ID" value="MCY9695620.1"/>
    <property type="molecule type" value="Genomic_DNA"/>
</dbReference>
<proteinExistence type="predicted"/>
<accession>A0ABT4GHH2</accession>
<dbReference type="InterPro" id="IPR007497">
    <property type="entry name" value="SIMPL/DUF541"/>
</dbReference>
<dbReference type="PANTHER" id="PTHR34387:SF1">
    <property type="entry name" value="PERIPLASMIC IMMUNOGENIC PROTEIN"/>
    <property type="match status" value="1"/>
</dbReference>
<organism evidence="1 2">
    <name type="scientific">Paenibacillus alginolyticus</name>
    <dbReference type="NCBI Taxonomy" id="59839"/>
    <lineage>
        <taxon>Bacteria</taxon>
        <taxon>Bacillati</taxon>
        <taxon>Bacillota</taxon>
        <taxon>Bacilli</taxon>
        <taxon>Bacillales</taxon>
        <taxon>Paenibacillaceae</taxon>
        <taxon>Paenibacillus</taxon>
    </lineage>
</organism>
<comment type="caution">
    <text evidence="1">The sequence shown here is derived from an EMBL/GenBank/DDBJ whole genome shotgun (WGS) entry which is preliminary data.</text>
</comment>